<evidence type="ECO:0000313" key="3">
    <source>
        <dbReference type="Proteomes" id="UP000265663"/>
    </source>
</evidence>
<feature type="transmembrane region" description="Helical" evidence="1">
    <location>
        <begin position="182"/>
        <end position="201"/>
    </location>
</feature>
<protein>
    <submittedName>
        <fullName evidence="2">Uncharacterized protein</fullName>
    </submittedName>
</protein>
<keyword evidence="3" id="KW-1185">Reference proteome</keyword>
<dbReference type="OrthoDB" id="3797732at2759"/>
<accession>A0A3M7M2U1</accession>
<evidence type="ECO:0000256" key="1">
    <source>
        <dbReference type="SAM" id="Phobius"/>
    </source>
</evidence>
<sequence>MTCSSTALVPIEAAYDNLNELKLNNPVADFDDDSVSRKSAPSTIVGQEGSVRAKNHEHKIHEHKILEHMSHEHMSHESKNHQYIRKQIAEALFEYDKEHHRSDSQRSTAASITFNIDIRGISAVKAMQDDSNRSGNILSVVNSSIGPVTITHSRLARYLQLSIMALYTILLVASAFLGPKTLALAVWRMAIGLGVYAVAVWRLGWAGRLERDVLLAPVFFAFSVAQGVGGQLLEKLHAEVATAISGGPKRIEGGEGVRFDDE</sequence>
<dbReference type="EMBL" id="KE747817">
    <property type="protein sequence ID" value="RMZ68847.1"/>
    <property type="molecule type" value="Genomic_DNA"/>
</dbReference>
<dbReference type="AlphaFoldDB" id="A0A3M7M2U1"/>
<proteinExistence type="predicted"/>
<name>A0A3M7M2U1_9PLEO</name>
<keyword evidence="1" id="KW-1133">Transmembrane helix</keyword>
<reference evidence="2 3" key="1">
    <citation type="journal article" date="2014" name="PLoS ONE">
        <title>De novo Genome Assembly of the Fungal Plant Pathogen Pyrenophora semeniperda.</title>
        <authorList>
            <person name="Soliai M.M."/>
            <person name="Meyer S.E."/>
            <person name="Udall J.A."/>
            <person name="Elzinga D.E."/>
            <person name="Hermansen R.A."/>
            <person name="Bodily P.M."/>
            <person name="Hart A.A."/>
            <person name="Coleman C.E."/>
        </authorList>
    </citation>
    <scope>NUCLEOTIDE SEQUENCE [LARGE SCALE GENOMIC DNA]</scope>
    <source>
        <strain evidence="2 3">CCB06</strain>
        <tissue evidence="2">Mycelium</tissue>
    </source>
</reference>
<dbReference type="Proteomes" id="UP000265663">
    <property type="component" value="Unassembled WGS sequence"/>
</dbReference>
<evidence type="ECO:0000313" key="2">
    <source>
        <dbReference type="EMBL" id="RMZ68847.1"/>
    </source>
</evidence>
<feature type="transmembrane region" description="Helical" evidence="1">
    <location>
        <begin position="158"/>
        <end position="176"/>
    </location>
</feature>
<organism evidence="2 3">
    <name type="scientific">Pyrenophora seminiperda CCB06</name>
    <dbReference type="NCBI Taxonomy" id="1302712"/>
    <lineage>
        <taxon>Eukaryota</taxon>
        <taxon>Fungi</taxon>
        <taxon>Dikarya</taxon>
        <taxon>Ascomycota</taxon>
        <taxon>Pezizomycotina</taxon>
        <taxon>Dothideomycetes</taxon>
        <taxon>Pleosporomycetidae</taxon>
        <taxon>Pleosporales</taxon>
        <taxon>Pleosporineae</taxon>
        <taxon>Pleosporaceae</taxon>
        <taxon>Pyrenophora</taxon>
    </lineage>
</organism>
<keyword evidence="1" id="KW-0472">Membrane</keyword>
<keyword evidence="1" id="KW-0812">Transmembrane</keyword>
<gene>
    <name evidence="2" type="ORF">GMOD_00002723</name>
</gene>